<evidence type="ECO:0000313" key="3">
    <source>
        <dbReference type="Proteomes" id="UP000281594"/>
    </source>
</evidence>
<accession>A0A0A0N832</accession>
<dbReference type="AlphaFoldDB" id="A0A0A0N832"/>
<gene>
    <name evidence="2" type="ORF">D3C57_140770</name>
</gene>
<evidence type="ECO:0000313" key="2">
    <source>
        <dbReference type="EMBL" id="RLV75698.1"/>
    </source>
</evidence>
<proteinExistence type="predicted"/>
<dbReference type="Proteomes" id="UP000281594">
    <property type="component" value="Unassembled WGS sequence"/>
</dbReference>
<feature type="region of interest" description="Disordered" evidence="1">
    <location>
        <begin position="59"/>
        <end position="100"/>
    </location>
</feature>
<protein>
    <submittedName>
        <fullName evidence="2">Uncharacterized protein</fullName>
    </submittedName>
</protein>
<name>A0A0A0N832_STRRN</name>
<organism evidence="2 3">
    <name type="scientific">Streptomyces rapamycinicus (strain ATCC 29253 / DSM 41530 / NRRL 5491 / AYB-994)</name>
    <name type="common">Streptomyces hygroscopicus (strain ATCC 29253)</name>
    <dbReference type="NCBI Taxonomy" id="1343740"/>
    <lineage>
        <taxon>Bacteria</taxon>
        <taxon>Bacillati</taxon>
        <taxon>Actinomycetota</taxon>
        <taxon>Actinomycetes</taxon>
        <taxon>Kitasatosporales</taxon>
        <taxon>Streptomycetaceae</taxon>
        <taxon>Streptomyces</taxon>
        <taxon>Streptomyces violaceusniger group</taxon>
    </lineage>
</organism>
<dbReference type="EMBL" id="QYCY01000002">
    <property type="protein sequence ID" value="RLV75698.1"/>
    <property type="molecule type" value="Genomic_DNA"/>
</dbReference>
<comment type="caution">
    <text evidence="2">The sequence shown here is derived from an EMBL/GenBank/DDBJ whole genome shotgun (WGS) entry which is preliminary data.</text>
</comment>
<dbReference type="KEGG" id="src:M271_02780"/>
<reference evidence="2 3" key="1">
    <citation type="journal article" date="2018" name="J. Biol. Chem.">
        <title>Discovery of the actinoplanic acid pathway in Streptomyces rapamycinicus reveals a genetically conserved synergism with rapamycin.</title>
        <authorList>
            <person name="Mrak P."/>
            <person name="Krastel P."/>
            <person name="Pivk Lukancic P."/>
            <person name="Tao J."/>
            <person name="Pistorius D."/>
            <person name="Moore C.M."/>
        </authorList>
    </citation>
    <scope>NUCLEOTIDE SEQUENCE [LARGE SCALE GENOMIC DNA]</scope>
    <source>
        <strain evidence="2 3">NRRL 5491</strain>
    </source>
</reference>
<sequence length="161" mass="16382">MSEEGERRVLGHLPDPVDAQVDDLGHGGAGFGGEQFFPAGELDRIHFQLLEGVTFPPAEEAGAGSGIGNAQECDRHGGLPFRGGSGRAAGDAGEGDTVAQAGEARVERFLIADQAPRERVVAVDGAGESGQGAAAADTYDRGVRHGGGVCGDDMVRELGDG</sequence>
<evidence type="ECO:0000256" key="1">
    <source>
        <dbReference type="SAM" id="MobiDB-lite"/>
    </source>
</evidence>
<dbReference type="HOGENOM" id="CLU_1642815_0_0_11"/>